<organism evidence="2 3">
    <name type="scientific">Elaeis guineensis var. tenera</name>
    <name type="common">Oil palm</name>
    <dbReference type="NCBI Taxonomy" id="51953"/>
    <lineage>
        <taxon>Eukaryota</taxon>
        <taxon>Viridiplantae</taxon>
        <taxon>Streptophyta</taxon>
        <taxon>Embryophyta</taxon>
        <taxon>Tracheophyta</taxon>
        <taxon>Spermatophyta</taxon>
        <taxon>Magnoliopsida</taxon>
        <taxon>Liliopsida</taxon>
        <taxon>Arecaceae</taxon>
        <taxon>Arecoideae</taxon>
        <taxon>Cocoseae</taxon>
        <taxon>Elaeidinae</taxon>
        <taxon>Elaeis</taxon>
    </lineage>
</organism>
<dbReference type="GeneID" id="105043234"/>
<reference evidence="3" key="1">
    <citation type="submission" date="2025-08" db="UniProtKB">
        <authorList>
            <consortium name="RefSeq"/>
        </authorList>
    </citation>
    <scope>IDENTIFICATION</scope>
</reference>
<evidence type="ECO:0000313" key="2">
    <source>
        <dbReference type="Proteomes" id="UP000504607"/>
    </source>
</evidence>
<dbReference type="PANTHER" id="PTHR33472">
    <property type="entry name" value="OS01G0106600 PROTEIN"/>
    <property type="match status" value="1"/>
</dbReference>
<feature type="compositionally biased region" description="Basic and acidic residues" evidence="1">
    <location>
        <begin position="130"/>
        <end position="139"/>
    </location>
</feature>
<dbReference type="KEGG" id="egu:105043234"/>
<feature type="region of interest" description="Disordered" evidence="1">
    <location>
        <begin position="124"/>
        <end position="177"/>
    </location>
</feature>
<sequence>MVTNANADEQSQRRMEREIRDMISKLTHQLTALGRSTARPGQENEEADHGVRIITLAGDNKGATMKANLEEMMDTHGALHDDETAMSAYTNSNYQAVNNSILLGGSFKAEDPGVHIVISDYVDEHEDSDQESHEKNKEKKEKKKEKKEKKEKEKEKEGTKGERHSEVEGDEKTGDSE</sequence>
<gene>
    <name evidence="3" type="primary">LOC105043234</name>
</gene>
<keyword evidence="2" id="KW-1185">Reference proteome</keyword>
<feature type="compositionally biased region" description="Basic and acidic residues" evidence="1">
    <location>
        <begin position="148"/>
        <end position="177"/>
    </location>
</feature>
<dbReference type="PANTHER" id="PTHR33472:SF28">
    <property type="entry name" value="BROMO AND FHA DOMAIN-CONTAINING PROTEIN DDB_G0267958"/>
    <property type="match status" value="1"/>
</dbReference>
<dbReference type="InParanoid" id="A0A6I9R7S3"/>
<protein>
    <submittedName>
        <fullName evidence="3">Uncharacterized protein LOC105043234</fullName>
    </submittedName>
</protein>
<evidence type="ECO:0000256" key="1">
    <source>
        <dbReference type="SAM" id="MobiDB-lite"/>
    </source>
</evidence>
<name>A0A6I9R7S3_ELAGV</name>
<proteinExistence type="predicted"/>
<dbReference type="RefSeq" id="XP_010919005.1">
    <property type="nucleotide sequence ID" value="XM_010920703.3"/>
</dbReference>
<accession>A0A6I9R7S3</accession>
<dbReference type="OrthoDB" id="774437at2759"/>
<dbReference type="FunCoup" id="A0A6I9R7S3">
    <property type="interactions" value="1205"/>
</dbReference>
<dbReference type="Proteomes" id="UP000504607">
    <property type="component" value="Chromosome 4"/>
</dbReference>
<dbReference type="AlphaFoldDB" id="A0A6I9R7S3"/>
<evidence type="ECO:0000313" key="3">
    <source>
        <dbReference type="RefSeq" id="XP_010919005.1"/>
    </source>
</evidence>